<sequence length="197" mass="21879">MVCTPTAPRSLPELTVSNRRAQPPLSRPHSCTVRTLSPAPPPATRLQDRHVIPPIAPHLPSLRTCTARPYCPLLQVVSDPTIPWHSPAQSAPSHNVVARRCIEDWPAQGHVESGEIAHDVRIVRLRHILAWYVLRAAPHARDHHLLERIEDLAGRVDAPTLYTGQVSTRPCCGRTRTQPAKVYLPQSNCQMFGNARA</sequence>
<dbReference type="RefSeq" id="XP_040761365.1">
    <property type="nucleotide sequence ID" value="XM_040909539.1"/>
</dbReference>
<name>A0A165CX08_9APHY</name>
<dbReference type="InParanoid" id="A0A165CX08"/>
<protein>
    <submittedName>
        <fullName evidence="2">Uncharacterized protein</fullName>
    </submittedName>
</protein>
<gene>
    <name evidence="2" type="ORF">LAESUDRAFT_728903</name>
</gene>
<proteinExistence type="predicted"/>
<organism evidence="2 3">
    <name type="scientific">Laetiporus sulphureus 93-53</name>
    <dbReference type="NCBI Taxonomy" id="1314785"/>
    <lineage>
        <taxon>Eukaryota</taxon>
        <taxon>Fungi</taxon>
        <taxon>Dikarya</taxon>
        <taxon>Basidiomycota</taxon>
        <taxon>Agaricomycotina</taxon>
        <taxon>Agaricomycetes</taxon>
        <taxon>Polyporales</taxon>
        <taxon>Laetiporus</taxon>
    </lineage>
</organism>
<dbReference type="GeneID" id="63826568"/>
<keyword evidence="3" id="KW-1185">Reference proteome</keyword>
<reference evidence="2 3" key="1">
    <citation type="journal article" date="2016" name="Mol. Biol. Evol.">
        <title>Comparative Genomics of Early-Diverging Mushroom-Forming Fungi Provides Insights into the Origins of Lignocellulose Decay Capabilities.</title>
        <authorList>
            <person name="Nagy L.G."/>
            <person name="Riley R."/>
            <person name="Tritt A."/>
            <person name="Adam C."/>
            <person name="Daum C."/>
            <person name="Floudas D."/>
            <person name="Sun H."/>
            <person name="Yadav J.S."/>
            <person name="Pangilinan J."/>
            <person name="Larsson K.H."/>
            <person name="Matsuura K."/>
            <person name="Barry K."/>
            <person name="Labutti K."/>
            <person name="Kuo R."/>
            <person name="Ohm R.A."/>
            <person name="Bhattacharya S.S."/>
            <person name="Shirouzu T."/>
            <person name="Yoshinaga Y."/>
            <person name="Martin F.M."/>
            <person name="Grigoriev I.V."/>
            <person name="Hibbett D.S."/>
        </authorList>
    </citation>
    <scope>NUCLEOTIDE SEQUENCE [LARGE SCALE GENOMIC DNA]</scope>
    <source>
        <strain evidence="2 3">93-53</strain>
    </source>
</reference>
<evidence type="ECO:0000313" key="3">
    <source>
        <dbReference type="Proteomes" id="UP000076871"/>
    </source>
</evidence>
<feature type="region of interest" description="Disordered" evidence="1">
    <location>
        <begin position="1"/>
        <end position="43"/>
    </location>
</feature>
<dbReference type="AlphaFoldDB" id="A0A165CX08"/>
<evidence type="ECO:0000313" key="2">
    <source>
        <dbReference type="EMBL" id="KZT03625.1"/>
    </source>
</evidence>
<accession>A0A165CX08</accession>
<dbReference type="Proteomes" id="UP000076871">
    <property type="component" value="Unassembled WGS sequence"/>
</dbReference>
<evidence type="ECO:0000256" key="1">
    <source>
        <dbReference type="SAM" id="MobiDB-lite"/>
    </source>
</evidence>
<dbReference type="EMBL" id="KV427642">
    <property type="protein sequence ID" value="KZT03625.1"/>
    <property type="molecule type" value="Genomic_DNA"/>
</dbReference>